<dbReference type="PROSITE" id="PS51885">
    <property type="entry name" value="NEPRILYSIN"/>
    <property type="match status" value="1"/>
</dbReference>
<evidence type="ECO:0000259" key="4">
    <source>
        <dbReference type="Pfam" id="PF05649"/>
    </source>
</evidence>
<comment type="caution">
    <text evidence="5">The sequence shown here is derived from an EMBL/GenBank/DDBJ whole genome shotgun (WGS) entry which is preliminary data.</text>
</comment>
<feature type="domain" description="Peptidase M13 N-terminal" evidence="4">
    <location>
        <begin position="63"/>
        <end position="432"/>
    </location>
</feature>
<keyword evidence="3" id="KW-0732">Signal</keyword>
<keyword evidence="6" id="KW-1185">Reference proteome</keyword>
<name>A0A9J6BLT0_POLVA</name>
<dbReference type="PANTHER" id="PTHR11733:SF167">
    <property type="entry name" value="FI17812P1-RELATED"/>
    <property type="match status" value="1"/>
</dbReference>
<dbReference type="GO" id="GO:0005886">
    <property type="term" value="C:plasma membrane"/>
    <property type="evidence" value="ECO:0007669"/>
    <property type="project" value="UniProtKB-SubCell"/>
</dbReference>
<dbReference type="InterPro" id="IPR000718">
    <property type="entry name" value="Peptidase_M13"/>
</dbReference>
<dbReference type="AlphaFoldDB" id="A0A9J6BLT0"/>
<organism evidence="5 6">
    <name type="scientific">Polypedilum vanderplanki</name>
    <name type="common">Sleeping chironomid midge</name>
    <dbReference type="NCBI Taxonomy" id="319348"/>
    <lineage>
        <taxon>Eukaryota</taxon>
        <taxon>Metazoa</taxon>
        <taxon>Ecdysozoa</taxon>
        <taxon>Arthropoda</taxon>
        <taxon>Hexapoda</taxon>
        <taxon>Insecta</taxon>
        <taxon>Pterygota</taxon>
        <taxon>Neoptera</taxon>
        <taxon>Endopterygota</taxon>
        <taxon>Diptera</taxon>
        <taxon>Nematocera</taxon>
        <taxon>Chironomoidea</taxon>
        <taxon>Chironomidae</taxon>
        <taxon>Chironominae</taxon>
        <taxon>Polypedilum</taxon>
        <taxon>Polypedilum</taxon>
    </lineage>
</organism>
<dbReference type="EMBL" id="JADBJN010000003">
    <property type="protein sequence ID" value="KAG5670599.1"/>
    <property type="molecule type" value="Genomic_DNA"/>
</dbReference>
<feature type="chain" id="PRO_5039944717" description="Peptidase M13 N-terminal domain-containing protein" evidence="3">
    <location>
        <begin position="19"/>
        <end position="656"/>
    </location>
</feature>
<protein>
    <recommendedName>
        <fullName evidence="4">Peptidase M13 N-terminal domain-containing protein</fullName>
    </recommendedName>
</protein>
<dbReference type="PANTHER" id="PTHR11733">
    <property type="entry name" value="ZINC METALLOPROTEASE FAMILY M13 NEPRILYSIN-RELATED"/>
    <property type="match status" value="1"/>
</dbReference>
<evidence type="ECO:0000313" key="5">
    <source>
        <dbReference type="EMBL" id="KAG5670599.1"/>
    </source>
</evidence>
<dbReference type="Proteomes" id="UP001107558">
    <property type="component" value="Chromosome 3"/>
</dbReference>
<dbReference type="InterPro" id="IPR008753">
    <property type="entry name" value="Peptidase_M13_N"/>
</dbReference>
<evidence type="ECO:0000256" key="1">
    <source>
        <dbReference type="ARBA" id="ARBA00004401"/>
    </source>
</evidence>
<dbReference type="Gene3D" id="3.40.390.10">
    <property type="entry name" value="Collagenase (Catalytic Domain)"/>
    <property type="match status" value="1"/>
</dbReference>
<dbReference type="SUPFAM" id="SSF55486">
    <property type="entry name" value="Metalloproteases ('zincins'), catalytic domain"/>
    <property type="match status" value="1"/>
</dbReference>
<dbReference type="InterPro" id="IPR042089">
    <property type="entry name" value="Peptidase_M13_dom_2"/>
</dbReference>
<sequence>MQNLKFLILLNYFVLISCNITRTHENFITIDKSSKNKFCVSKVCLLDVAYLLESSTEQEFIEPCDDFKEFALGKYKTRSSSNYRYGFSFDATVLHRERQIKLLSAKVNENDTRISKIAKNFFQKCVDPKCIQYEGRKEFAEYVQNKAYPLIDGGDWWPENVNLTKNILDPSSRIEHFIFHKLTRCIDPRDSDAQIFCWKFTTEFLQKVVQTNQEKVKQEFLDRLNEIDFVIKVDQALVNKSIDHFMDFFNQINEFKWEKDERRVPSIMAIKTIKSYITPKSKLEIDWLSLINNEFLDHSKALTDREEVLIDDWKYFSRLIDLYENTPSRIIMDVLFLTFLYEYEHVYSDHPFNKEETREQQCFKFLDTNFSPALLSLYSHHYLNKKNVIEAEKLAREAIEDVLDELMAAKDLENIVKDDLKRRFNKMKIILGAMPEMLNDEQMEEIYNELQLSGSGILETTTKLINYNNKLNNEPINSWLHQINQQSSLKSMRYFAEKDILFIPAEYLHYPFFDVNRPRFFNTATLYTEIVANINKGVKDFLKSEYKLYYNFKYDSVKLGYKNYIRWEKDFKVFEKKLPGFELTNDQMYWLAYANSYFKRDAGMGLDALNAQYQFSHVWFKSRPEFRQAFGCNNLNEHEKEQFENFREILIKIYRI</sequence>
<dbReference type="InterPro" id="IPR024079">
    <property type="entry name" value="MetalloPept_cat_dom_sf"/>
</dbReference>
<comment type="similarity">
    <text evidence="2">Belongs to the peptidase M13 family.</text>
</comment>
<accession>A0A9J6BLT0</accession>
<gene>
    <name evidence="5" type="ORF">PVAND_000849</name>
</gene>
<dbReference type="Gene3D" id="1.10.1380.10">
    <property type="entry name" value="Neutral endopeptidase , domain2"/>
    <property type="match status" value="1"/>
</dbReference>
<evidence type="ECO:0000313" key="6">
    <source>
        <dbReference type="Proteomes" id="UP001107558"/>
    </source>
</evidence>
<feature type="signal peptide" evidence="3">
    <location>
        <begin position="1"/>
        <end position="18"/>
    </location>
</feature>
<evidence type="ECO:0000256" key="3">
    <source>
        <dbReference type="SAM" id="SignalP"/>
    </source>
</evidence>
<dbReference type="PROSITE" id="PS51257">
    <property type="entry name" value="PROKAR_LIPOPROTEIN"/>
    <property type="match status" value="1"/>
</dbReference>
<dbReference type="GO" id="GO:0016485">
    <property type="term" value="P:protein processing"/>
    <property type="evidence" value="ECO:0007669"/>
    <property type="project" value="TreeGrafter"/>
</dbReference>
<evidence type="ECO:0000256" key="2">
    <source>
        <dbReference type="ARBA" id="ARBA00007357"/>
    </source>
</evidence>
<proteinExistence type="inferred from homology"/>
<dbReference type="Pfam" id="PF05649">
    <property type="entry name" value="Peptidase_M13_N"/>
    <property type="match status" value="1"/>
</dbReference>
<comment type="subcellular location">
    <subcellularLocation>
        <location evidence="1">Cell membrane</location>
        <topology evidence="1">Single-pass type II membrane protein</topology>
    </subcellularLocation>
</comment>
<reference evidence="5" key="1">
    <citation type="submission" date="2021-03" db="EMBL/GenBank/DDBJ databases">
        <title>Chromosome level genome of the anhydrobiotic midge Polypedilum vanderplanki.</title>
        <authorList>
            <person name="Yoshida Y."/>
            <person name="Kikawada T."/>
            <person name="Gusev O."/>
        </authorList>
    </citation>
    <scope>NUCLEOTIDE SEQUENCE</scope>
    <source>
        <strain evidence="5">NIAS01</strain>
        <tissue evidence="5">Whole body or cell culture</tissue>
    </source>
</reference>
<dbReference type="OrthoDB" id="6475849at2759"/>
<dbReference type="GO" id="GO:0004222">
    <property type="term" value="F:metalloendopeptidase activity"/>
    <property type="evidence" value="ECO:0007669"/>
    <property type="project" value="InterPro"/>
</dbReference>